<dbReference type="InterPro" id="IPR013121">
    <property type="entry name" value="Fe_red_NAD-bd_6"/>
</dbReference>
<dbReference type="Pfam" id="PF01794">
    <property type="entry name" value="Ferric_reduct"/>
    <property type="match status" value="1"/>
</dbReference>
<dbReference type="GO" id="GO:0000293">
    <property type="term" value="F:ferric-chelate reductase activity"/>
    <property type="evidence" value="ECO:0007669"/>
    <property type="project" value="UniProtKB-ARBA"/>
</dbReference>
<dbReference type="InterPro" id="IPR017927">
    <property type="entry name" value="FAD-bd_FR_type"/>
</dbReference>
<dbReference type="InterPro" id="IPR051410">
    <property type="entry name" value="Ferric/Cupric_Reductase"/>
</dbReference>
<dbReference type="Proteomes" id="UP001175261">
    <property type="component" value="Unassembled WGS sequence"/>
</dbReference>
<organism evidence="12 13">
    <name type="scientific">Sarocladium strictum</name>
    <name type="common">Black bundle disease fungus</name>
    <name type="synonym">Acremonium strictum</name>
    <dbReference type="NCBI Taxonomy" id="5046"/>
    <lineage>
        <taxon>Eukaryota</taxon>
        <taxon>Fungi</taxon>
        <taxon>Dikarya</taxon>
        <taxon>Ascomycota</taxon>
        <taxon>Pezizomycotina</taxon>
        <taxon>Sordariomycetes</taxon>
        <taxon>Hypocreomycetidae</taxon>
        <taxon>Hypocreales</taxon>
        <taxon>Sarocladiaceae</taxon>
        <taxon>Sarocladium</taxon>
    </lineage>
</organism>
<keyword evidence="6 10" id="KW-1133">Transmembrane helix</keyword>
<keyword evidence="3" id="KW-0813">Transport</keyword>
<dbReference type="Pfam" id="PF08022">
    <property type="entry name" value="FAD_binding_8"/>
    <property type="match status" value="1"/>
</dbReference>
<comment type="similarity">
    <text evidence="2">Belongs to the ferric reductase (FRE) family.</text>
</comment>
<evidence type="ECO:0000256" key="3">
    <source>
        <dbReference type="ARBA" id="ARBA00022448"/>
    </source>
</evidence>
<evidence type="ECO:0000256" key="5">
    <source>
        <dbReference type="ARBA" id="ARBA00022982"/>
    </source>
</evidence>
<dbReference type="InterPro" id="IPR039261">
    <property type="entry name" value="FNR_nucleotide-bd"/>
</dbReference>
<evidence type="ECO:0000313" key="12">
    <source>
        <dbReference type="EMBL" id="KAK0389862.1"/>
    </source>
</evidence>
<dbReference type="SFLD" id="SFLDG01168">
    <property type="entry name" value="Ferric_reductase_subgroup_(FRE"/>
    <property type="match status" value="1"/>
</dbReference>
<dbReference type="Gene3D" id="3.40.50.80">
    <property type="entry name" value="Nucleotide-binding domain of ferredoxin-NADP reductase (FNR) module"/>
    <property type="match status" value="1"/>
</dbReference>
<keyword evidence="9 10" id="KW-0472">Membrane</keyword>
<evidence type="ECO:0000256" key="6">
    <source>
        <dbReference type="ARBA" id="ARBA00022989"/>
    </source>
</evidence>
<keyword evidence="8" id="KW-0406">Ion transport</keyword>
<evidence type="ECO:0000256" key="9">
    <source>
        <dbReference type="ARBA" id="ARBA00023136"/>
    </source>
</evidence>
<gene>
    <name evidence="12" type="ORF">NLU13_3435</name>
</gene>
<evidence type="ECO:0000256" key="4">
    <source>
        <dbReference type="ARBA" id="ARBA00022692"/>
    </source>
</evidence>
<accession>A0AA39GPR4</accession>
<dbReference type="PANTHER" id="PTHR32361">
    <property type="entry name" value="FERRIC/CUPRIC REDUCTASE TRANSMEMBRANE COMPONENT"/>
    <property type="match status" value="1"/>
</dbReference>
<dbReference type="SFLD" id="SFLDS00052">
    <property type="entry name" value="Ferric_Reductase_Domain"/>
    <property type="match status" value="1"/>
</dbReference>
<dbReference type="PANTHER" id="PTHR32361:SF3">
    <property type="entry name" value="REDUCTASE, PUTATIVE (AFU_ORTHOLOGUE AFUA_6G13750)-RELATED"/>
    <property type="match status" value="1"/>
</dbReference>
<dbReference type="Pfam" id="PF08030">
    <property type="entry name" value="NAD_binding_6"/>
    <property type="match status" value="1"/>
</dbReference>
<dbReference type="GO" id="GO:0006826">
    <property type="term" value="P:iron ion transport"/>
    <property type="evidence" value="ECO:0007669"/>
    <property type="project" value="TreeGrafter"/>
</dbReference>
<dbReference type="GO" id="GO:0006879">
    <property type="term" value="P:intracellular iron ion homeostasis"/>
    <property type="evidence" value="ECO:0007669"/>
    <property type="project" value="TreeGrafter"/>
</dbReference>
<dbReference type="InterPro" id="IPR013130">
    <property type="entry name" value="Fe3_Rdtase_TM_dom"/>
</dbReference>
<feature type="transmembrane region" description="Helical" evidence="10">
    <location>
        <begin position="60"/>
        <end position="81"/>
    </location>
</feature>
<dbReference type="CDD" id="cd06186">
    <property type="entry name" value="NOX_Duox_like_FAD_NADP"/>
    <property type="match status" value="1"/>
</dbReference>
<comment type="caution">
    <text evidence="12">The sequence shown here is derived from an EMBL/GenBank/DDBJ whole genome shotgun (WGS) entry which is preliminary data.</text>
</comment>
<dbReference type="EMBL" id="JAPDFR010000002">
    <property type="protein sequence ID" value="KAK0389862.1"/>
    <property type="molecule type" value="Genomic_DNA"/>
</dbReference>
<evidence type="ECO:0000256" key="8">
    <source>
        <dbReference type="ARBA" id="ARBA00023065"/>
    </source>
</evidence>
<evidence type="ECO:0000313" key="13">
    <source>
        <dbReference type="Proteomes" id="UP001175261"/>
    </source>
</evidence>
<dbReference type="GO" id="GO:0005886">
    <property type="term" value="C:plasma membrane"/>
    <property type="evidence" value="ECO:0007669"/>
    <property type="project" value="TreeGrafter"/>
</dbReference>
<reference evidence="12" key="1">
    <citation type="submission" date="2022-10" db="EMBL/GenBank/DDBJ databases">
        <title>Determination and structural analysis of whole genome sequence of Sarocladium strictum F4-1.</title>
        <authorList>
            <person name="Hu L."/>
            <person name="Jiang Y."/>
        </authorList>
    </citation>
    <scope>NUCLEOTIDE SEQUENCE</scope>
    <source>
        <strain evidence="12">F4-1</strain>
    </source>
</reference>
<evidence type="ECO:0000256" key="2">
    <source>
        <dbReference type="ARBA" id="ARBA00006278"/>
    </source>
</evidence>
<dbReference type="PROSITE" id="PS51384">
    <property type="entry name" value="FAD_FR"/>
    <property type="match status" value="1"/>
</dbReference>
<feature type="transmembrane region" description="Helical" evidence="10">
    <location>
        <begin position="265"/>
        <end position="287"/>
    </location>
</feature>
<evidence type="ECO:0000256" key="10">
    <source>
        <dbReference type="SAM" id="Phobius"/>
    </source>
</evidence>
<dbReference type="AlphaFoldDB" id="A0AA39GPR4"/>
<sequence length="648" mass="72290">MAFVASQAPSLERRQGYQSQNISQGTVIDYWGFAVRVWPCTNDVGTCEYFEQIYGGHERGILYVGVMWSIVGALLLIWAVGRHFWSPHRVSEVLVKKPASAGGLRRLGNAIASTTRHYLLPDSVRLIFGRTSRLQVVVLGILFAYVCIFSFVGIGYKQWTTPASKAYLTDYPGLTQKRSWLGPWSDRIGTFAYALTPFSIMLASRESILSLLTGIPYQSFNFLHRWLGWIILIQAIAHTLGWTIIEAIFYQPQPQVAEKWIKQEYMVWGCVAILLICIMAILATPWAIRATGYEFFRKAHYVLAMLYIGACWGHWKPLKVFMVPGLCIWLVDRGARLIRSFLIHYSYLPDGSMGFQTSNAEMSLFRDEEHGDVVRLDYTHAHNPWKPGQHFYLCFTKASIWQSHPFTPLSLPVEKDGVVQHSYIFRAKKGETAKIAKMAAAPPPEAGAPLTTPVVMQGPYGEDHTEILSPDVNVLCVAGGTGITYVLPTLLWLAGQPANPDRRIALVWSVRRRQDVEWVRKELDILTLAKKHKISITIHVTREAGSEPLSAIAAEKSVDVPASSAASSSSGMDSVMDVARREHPDLSAVVPAFVGDNIRGRTVVFASGPGGMITDLRRFVSAANSGSKVWKGDESADVQLICDNRLEW</sequence>
<evidence type="ECO:0000259" key="11">
    <source>
        <dbReference type="PROSITE" id="PS51384"/>
    </source>
</evidence>
<keyword evidence="7" id="KW-0560">Oxidoreductase</keyword>
<keyword evidence="4 10" id="KW-0812">Transmembrane</keyword>
<feature type="transmembrane region" description="Helical" evidence="10">
    <location>
        <begin position="134"/>
        <end position="156"/>
    </location>
</feature>
<feature type="domain" description="FAD-binding FR-type" evidence="11">
    <location>
        <begin position="313"/>
        <end position="466"/>
    </location>
</feature>
<proteinExistence type="inferred from homology"/>
<protein>
    <recommendedName>
        <fullName evidence="11">FAD-binding FR-type domain-containing protein</fullName>
    </recommendedName>
</protein>
<evidence type="ECO:0000256" key="7">
    <source>
        <dbReference type="ARBA" id="ARBA00023002"/>
    </source>
</evidence>
<dbReference type="GO" id="GO:0015677">
    <property type="term" value="P:copper ion import"/>
    <property type="evidence" value="ECO:0007669"/>
    <property type="project" value="TreeGrafter"/>
</dbReference>
<feature type="transmembrane region" description="Helical" evidence="10">
    <location>
        <begin position="226"/>
        <end position="245"/>
    </location>
</feature>
<dbReference type="SUPFAM" id="SSF52343">
    <property type="entry name" value="Ferredoxin reductase-like, C-terminal NADP-linked domain"/>
    <property type="match status" value="1"/>
</dbReference>
<dbReference type="InterPro" id="IPR013112">
    <property type="entry name" value="FAD-bd_8"/>
</dbReference>
<evidence type="ECO:0000256" key="1">
    <source>
        <dbReference type="ARBA" id="ARBA00004141"/>
    </source>
</evidence>
<keyword evidence="5" id="KW-0249">Electron transport</keyword>
<comment type="subcellular location">
    <subcellularLocation>
        <location evidence="1">Membrane</location>
        <topology evidence="1">Multi-pass membrane protein</topology>
    </subcellularLocation>
</comment>
<keyword evidence="13" id="KW-1185">Reference proteome</keyword>
<name>A0AA39GPR4_SARSR</name>